<reference evidence="1" key="1">
    <citation type="submission" date="2023-03" db="EMBL/GenBank/DDBJ databases">
        <title>Massive genome expansion in bonnet fungi (Mycena s.s.) driven by repeated elements and novel gene families across ecological guilds.</title>
        <authorList>
            <consortium name="Lawrence Berkeley National Laboratory"/>
            <person name="Harder C.B."/>
            <person name="Miyauchi S."/>
            <person name="Viragh M."/>
            <person name="Kuo A."/>
            <person name="Thoen E."/>
            <person name="Andreopoulos B."/>
            <person name="Lu D."/>
            <person name="Skrede I."/>
            <person name="Drula E."/>
            <person name="Henrissat B."/>
            <person name="Morin E."/>
            <person name="Kohler A."/>
            <person name="Barry K."/>
            <person name="LaButti K."/>
            <person name="Morin E."/>
            <person name="Salamov A."/>
            <person name="Lipzen A."/>
            <person name="Mereny Z."/>
            <person name="Hegedus B."/>
            <person name="Baldrian P."/>
            <person name="Stursova M."/>
            <person name="Weitz H."/>
            <person name="Taylor A."/>
            <person name="Grigoriev I.V."/>
            <person name="Nagy L.G."/>
            <person name="Martin F."/>
            <person name="Kauserud H."/>
        </authorList>
    </citation>
    <scope>NUCLEOTIDE SEQUENCE</scope>
    <source>
        <strain evidence="1">CBHHK173m</strain>
    </source>
</reference>
<evidence type="ECO:0000313" key="2">
    <source>
        <dbReference type="Proteomes" id="UP001222325"/>
    </source>
</evidence>
<gene>
    <name evidence="1" type="ORF">B0H15DRAFT_801172</name>
</gene>
<organism evidence="1 2">
    <name type="scientific">Mycena belliarum</name>
    <dbReference type="NCBI Taxonomy" id="1033014"/>
    <lineage>
        <taxon>Eukaryota</taxon>
        <taxon>Fungi</taxon>
        <taxon>Dikarya</taxon>
        <taxon>Basidiomycota</taxon>
        <taxon>Agaricomycotina</taxon>
        <taxon>Agaricomycetes</taxon>
        <taxon>Agaricomycetidae</taxon>
        <taxon>Agaricales</taxon>
        <taxon>Marasmiineae</taxon>
        <taxon>Mycenaceae</taxon>
        <taxon>Mycena</taxon>
    </lineage>
</organism>
<name>A0AAD6U230_9AGAR</name>
<keyword evidence="2" id="KW-1185">Reference proteome</keyword>
<proteinExistence type="predicted"/>
<sequence>MRNKIYYCKCALKPNEHEVLVNQRQEHLRELRLAQSGAEVETEAHKIADLLTALTITDDGPNPGNQPSKLFTSRDEFQEQCAPNIPQNFNADAVSTAEAIKSFEALFHRTPEPTRREAQAAEPTWREAQAANIIAMVHTMIREADDMLFVPRDYHADNPTEVSSLREKVDKAFEIFSTCKKSLNKIKQDTPEKTAALSKLKALDMKITLIGGTLPEPTTPLLYDASYLTGNPIGKLDTIAQMMILLTVPSQ</sequence>
<comment type="caution">
    <text evidence="1">The sequence shown here is derived from an EMBL/GenBank/DDBJ whole genome shotgun (WGS) entry which is preliminary data.</text>
</comment>
<dbReference type="EMBL" id="JARJCN010000028">
    <property type="protein sequence ID" value="KAJ7087574.1"/>
    <property type="molecule type" value="Genomic_DNA"/>
</dbReference>
<dbReference type="Proteomes" id="UP001222325">
    <property type="component" value="Unassembled WGS sequence"/>
</dbReference>
<evidence type="ECO:0000313" key="1">
    <source>
        <dbReference type="EMBL" id="KAJ7087574.1"/>
    </source>
</evidence>
<accession>A0AAD6U230</accession>
<dbReference type="AlphaFoldDB" id="A0AAD6U230"/>
<protein>
    <submittedName>
        <fullName evidence="1">Uncharacterized protein</fullName>
    </submittedName>
</protein>